<gene>
    <name evidence="1" type="ORF">FAZ95_31715</name>
</gene>
<dbReference type="Proteomes" id="UP000298656">
    <property type="component" value="Chromosome 2"/>
</dbReference>
<name>A0A4P8IWK0_9BURK</name>
<accession>A0A4P8IWK0</accession>
<dbReference type="Gene3D" id="3.40.50.720">
    <property type="entry name" value="NAD(P)-binding Rossmann-like Domain"/>
    <property type="match status" value="1"/>
</dbReference>
<reference evidence="1 2" key="1">
    <citation type="submission" date="2019-05" db="EMBL/GenBank/DDBJ databases">
        <title>Burkholderia sp. DHOD12, isolated from subtropical forest soil.</title>
        <authorList>
            <person name="Gao Z.-H."/>
            <person name="Qiu L.-H."/>
        </authorList>
    </citation>
    <scope>NUCLEOTIDE SEQUENCE [LARGE SCALE GENOMIC DNA]</scope>
    <source>
        <strain evidence="1 2">DHOD12</strain>
    </source>
</reference>
<protein>
    <submittedName>
        <fullName evidence="1">Uncharacterized protein</fullName>
    </submittedName>
</protein>
<dbReference type="OrthoDB" id="5499754at2"/>
<keyword evidence="2" id="KW-1185">Reference proteome</keyword>
<proteinExistence type="predicted"/>
<organism evidence="1 2">
    <name type="scientific">Trinickia violacea</name>
    <dbReference type="NCBI Taxonomy" id="2571746"/>
    <lineage>
        <taxon>Bacteria</taxon>
        <taxon>Pseudomonadati</taxon>
        <taxon>Pseudomonadota</taxon>
        <taxon>Betaproteobacteria</taxon>
        <taxon>Burkholderiales</taxon>
        <taxon>Burkholderiaceae</taxon>
        <taxon>Trinickia</taxon>
    </lineage>
</organism>
<dbReference type="KEGG" id="tvl:FAZ95_31715"/>
<dbReference type="EMBL" id="CP040078">
    <property type="protein sequence ID" value="QCP53602.1"/>
    <property type="molecule type" value="Genomic_DNA"/>
</dbReference>
<evidence type="ECO:0000313" key="2">
    <source>
        <dbReference type="Proteomes" id="UP000298656"/>
    </source>
</evidence>
<evidence type="ECO:0000313" key="1">
    <source>
        <dbReference type="EMBL" id="QCP53602.1"/>
    </source>
</evidence>
<dbReference type="AlphaFoldDB" id="A0A4P8IWK0"/>
<dbReference type="RefSeq" id="WP_137336372.1">
    <property type="nucleotide sequence ID" value="NZ_CP040078.1"/>
</dbReference>
<sequence>MGDISDAKGIVMALVNEIGFDSVDGGPLEESWRQQRSTPAYCCDYDAEVTRKALAAAVKGDASRKRDQVPTFFARLGSHPSHDDVVNAISAQYNRVFVDRRWP</sequence>